<organism evidence="2 3">
    <name type="scientific">Aquipuribacter hungaricus</name>
    <dbReference type="NCBI Taxonomy" id="545624"/>
    <lineage>
        <taxon>Bacteria</taxon>
        <taxon>Bacillati</taxon>
        <taxon>Actinomycetota</taxon>
        <taxon>Actinomycetes</taxon>
        <taxon>Micrococcales</taxon>
        <taxon>Intrasporangiaceae</taxon>
        <taxon>Aquipuribacter</taxon>
    </lineage>
</organism>
<feature type="transmembrane region" description="Helical" evidence="1">
    <location>
        <begin position="16"/>
        <end position="37"/>
    </location>
</feature>
<evidence type="ECO:0000313" key="3">
    <source>
        <dbReference type="Proteomes" id="UP001595685"/>
    </source>
</evidence>
<reference evidence="3" key="1">
    <citation type="journal article" date="2019" name="Int. J. Syst. Evol. Microbiol.">
        <title>The Global Catalogue of Microorganisms (GCM) 10K type strain sequencing project: providing services to taxonomists for standard genome sequencing and annotation.</title>
        <authorList>
            <consortium name="The Broad Institute Genomics Platform"/>
            <consortium name="The Broad Institute Genome Sequencing Center for Infectious Disease"/>
            <person name="Wu L."/>
            <person name="Ma J."/>
        </authorList>
    </citation>
    <scope>NUCLEOTIDE SEQUENCE [LARGE SCALE GENOMIC DNA]</scope>
    <source>
        <strain evidence="3">NCAIM B.02333</strain>
    </source>
</reference>
<keyword evidence="1" id="KW-0812">Transmembrane</keyword>
<protein>
    <submittedName>
        <fullName evidence="2">Uncharacterized protein</fullName>
    </submittedName>
</protein>
<dbReference type="Proteomes" id="UP001595685">
    <property type="component" value="Unassembled WGS sequence"/>
</dbReference>
<evidence type="ECO:0000256" key="1">
    <source>
        <dbReference type="SAM" id="Phobius"/>
    </source>
</evidence>
<feature type="transmembrane region" description="Helical" evidence="1">
    <location>
        <begin position="44"/>
        <end position="68"/>
    </location>
</feature>
<keyword evidence="3" id="KW-1185">Reference proteome</keyword>
<dbReference type="EMBL" id="JBHRWW010000006">
    <property type="protein sequence ID" value="MFC3688719.1"/>
    <property type="molecule type" value="Genomic_DNA"/>
</dbReference>
<comment type="caution">
    <text evidence="2">The sequence shown here is derived from an EMBL/GenBank/DDBJ whole genome shotgun (WGS) entry which is preliminary data.</text>
</comment>
<proteinExistence type="predicted"/>
<name>A0ABV7WFY5_9MICO</name>
<accession>A0ABV7WFY5</accession>
<evidence type="ECO:0000313" key="2">
    <source>
        <dbReference type="EMBL" id="MFC3688719.1"/>
    </source>
</evidence>
<keyword evidence="1" id="KW-1133">Transmembrane helix</keyword>
<dbReference type="RefSeq" id="WP_340290795.1">
    <property type="nucleotide sequence ID" value="NZ_JBBEOI010000023.1"/>
</dbReference>
<sequence>MPGADPDVVTSPWGPWRARAICAGLVTWLGGVDVMLANVMEDSLFIAGWLASALGLVVAVATLLSAAVRRRPARWTFPGTVLAVPRAAGLPPWLFMALLAVLVAGIPVLMGLLLARLSG</sequence>
<keyword evidence="1" id="KW-0472">Membrane</keyword>
<feature type="transmembrane region" description="Helical" evidence="1">
    <location>
        <begin position="93"/>
        <end position="115"/>
    </location>
</feature>
<gene>
    <name evidence="2" type="ORF">ACFOLH_10230</name>
</gene>